<accession>A0ACB9L5K5</accession>
<reference evidence="2" key="1">
    <citation type="journal article" date="2023" name="Front. Plant Sci.">
        <title>Chromosomal-level genome assembly of Melastoma candidum provides insights into trichome evolution.</title>
        <authorList>
            <person name="Zhong Y."/>
            <person name="Wu W."/>
            <person name="Sun C."/>
            <person name="Zou P."/>
            <person name="Liu Y."/>
            <person name="Dai S."/>
            <person name="Zhou R."/>
        </authorList>
    </citation>
    <scope>NUCLEOTIDE SEQUENCE [LARGE SCALE GENOMIC DNA]</scope>
</reference>
<evidence type="ECO:0000313" key="1">
    <source>
        <dbReference type="EMBL" id="KAI4304536.1"/>
    </source>
</evidence>
<organism evidence="1 2">
    <name type="scientific">Melastoma candidum</name>
    <dbReference type="NCBI Taxonomy" id="119954"/>
    <lineage>
        <taxon>Eukaryota</taxon>
        <taxon>Viridiplantae</taxon>
        <taxon>Streptophyta</taxon>
        <taxon>Embryophyta</taxon>
        <taxon>Tracheophyta</taxon>
        <taxon>Spermatophyta</taxon>
        <taxon>Magnoliopsida</taxon>
        <taxon>eudicotyledons</taxon>
        <taxon>Gunneridae</taxon>
        <taxon>Pentapetalae</taxon>
        <taxon>rosids</taxon>
        <taxon>malvids</taxon>
        <taxon>Myrtales</taxon>
        <taxon>Melastomataceae</taxon>
        <taxon>Melastomatoideae</taxon>
        <taxon>Melastomateae</taxon>
        <taxon>Melastoma</taxon>
    </lineage>
</organism>
<gene>
    <name evidence="1" type="ORF">MLD38_040032</name>
</gene>
<proteinExistence type="predicted"/>
<comment type="caution">
    <text evidence="1">The sequence shown here is derived from an EMBL/GenBank/DDBJ whole genome shotgun (WGS) entry which is preliminary data.</text>
</comment>
<keyword evidence="2" id="KW-1185">Reference proteome</keyword>
<sequence length="210" mass="23774">MNCRGGVCTSFVDAIRFNSRYKPTPIASSGSSLFGDVLLTHQRRDRAATDRSSRRGRTPRPVMEWQDCTVKMEMDVPASVAYRLCSDRESFPRWVPFISSVKVMEDKPDLSRWCLKYNVLGIDVEYSWVAQNMQPILDQKIHWRSIEGLPNRGVARFYPKGASGCLMELTTSYEVPLLLVPVASALKPFMEGLLRKSLVMFATLAKSESI</sequence>
<dbReference type="Proteomes" id="UP001057402">
    <property type="component" value="Chromosome 12"/>
</dbReference>
<name>A0ACB9L5K5_9MYRT</name>
<evidence type="ECO:0000313" key="2">
    <source>
        <dbReference type="Proteomes" id="UP001057402"/>
    </source>
</evidence>
<protein>
    <submittedName>
        <fullName evidence="1">Uncharacterized protein</fullName>
    </submittedName>
</protein>
<dbReference type="EMBL" id="CM042891">
    <property type="protein sequence ID" value="KAI4304536.1"/>
    <property type="molecule type" value="Genomic_DNA"/>
</dbReference>